<accession>A0ABU1K7I0</accession>
<dbReference type="SMART" id="SM00450">
    <property type="entry name" value="RHOD"/>
    <property type="match status" value="1"/>
</dbReference>
<dbReference type="CDD" id="cd00158">
    <property type="entry name" value="RHOD"/>
    <property type="match status" value="1"/>
</dbReference>
<dbReference type="Proteomes" id="UP001257659">
    <property type="component" value="Unassembled WGS sequence"/>
</dbReference>
<name>A0ABU1K7I0_9FLAO</name>
<gene>
    <name evidence="2" type="ORF">GGR31_001876</name>
</gene>
<protein>
    <submittedName>
        <fullName evidence="2">Rhodanese-related sulfurtransferase</fullName>
    </submittedName>
</protein>
<dbReference type="PROSITE" id="PS50206">
    <property type="entry name" value="RHODANESE_3"/>
    <property type="match status" value="1"/>
</dbReference>
<evidence type="ECO:0000313" key="3">
    <source>
        <dbReference type="Proteomes" id="UP001257659"/>
    </source>
</evidence>
<organism evidence="2 3">
    <name type="scientific">Mesonia maritima</name>
    <dbReference type="NCBI Taxonomy" id="1793873"/>
    <lineage>
        <taxon>Bacteria</taxon>
        <taxon>Pseudomonadati</taxon>
        <taxon>Bacteroidota</taxon>
        <taxon>Flavobacteriia</taxon>
        <taxon>Flavobacteriales</taxon>
        <taxon>Flavobacteriaceae</taxon>
        <taxon>Mesonia</taxon>
    </lineage>
</organism>
<reference evidence="2 3" key="1">
    <citation type="submission" date="2023-07" db="EMBL/GenBank/DDBJ databases">
        <title>Genomic Encyclopedia of Type Strains, Phase IV (KMG-IV): sequencing the most valuable type-strain genomes for metagenomic binning, comparative biology and taxonomic classification.</title>
        <authorList>
            <person name="Goeker M."/>
        </authorList>
    </citation>
    <scope>NUCLEOTIDE SEQUENCE [LARGE SCALE GENOMIC DNA]</scope>
    <source>
        <strain evidence="2 3">DSM 102814</strain>
    </source>
</reference>
<proteinExistence type="predicted"/>
<dbReference type="SUPFAM" id="SSF52821">
    <property type="entry name" value="Rhodanese/Cell cycle control phosphatase"/>
    <property type="match status" value="1"/>
</dbReference>
<keyword evidence="3" id="KW-1185">Reference proteome</keyword>
<dbReference type="PANTHER" id="PTHR43031">
    <property type="entry name" value="FAD-DEPENDENT OXIDOREDUCTASE"/>
    <property type="match status" value="1"/>
</dbReference>
<dbReference type="Gene3D" id="3.40.250.10">
    <property type="entry name" value="Rhodanese-like domain"/>
    <property type="match status" value="1"/>
</dbReference>
<dbReference type="PANTHER" id="PTHR43031:SF18">
    <property type="entry name" value="RHODANESE-RELATED SULFURTRANSFERASES"/>
    <property type="match status" value="1"/>
</dbReference>
<sequence length="104" mass="12185">MKDINQEEWRKLISTDENAEILDVRTPEEYDEGYIKDAKLIDIQQPQVFMDEVEKLDKSKNYYIYCRSGGRSSQACQILNQMGFENTYNLIGGFSKWEGEKQTS</sequence>
<dbReference type="Pfam" id="PF00581">
    <property type="entry name" value="Rhodanese"/>
    <property type="match status" value="1"/>
</dbReference>
<dbReference type="InterPro" id="IPR036873">
    <property type="entry name" value="Rhodanese-like_dom_sf"/>
</dbReference>
<comment type="caution">
    <text evidence="2">The sequence shown here is derived from an EMBL/GenBank/DDBJ whole genome shotgun (WGS) entry which is preliminary data.</text>
</comment>
<evidence type="ECO:0000313" key="2">
    <source>
        <dbReference type="EMBL" id="MDR6301225.1"/>
    </source>
</evidence>
<dbReference type="InterPro" id="IPR001763">
    <property type="entry name" value="Rhodanese-like_dom"/>
</dbReference>
<evidence type="ECO:0000259" key="1">
    <source>
        <dbReference type="PROSITE" id="PS50206"/>
    </source>
</evidence>
<feature type="domain" description="Rhodanese" evidence="1">
    <location>
        <begin position="15"/>
        <end position="103"/>
    </location>
</feature>
<dbReference type="InterPro" id="IPR050229">
    <property type="entry name" value="GlpE_sulfurtransferase"/>
</dbReference>
<dbReference type="RefSeq" id="WP_309728380.1">
    <property type="nucleotide sequence ID" value="NZ_JAVDQA010000005.1"/>
</dbReference>
<dbReference type="EMBL" id="JAVDQA010000005">
    <property type="protein sequence ID" value="MDR6301225.1"/>
    <property type="molecule type" value="Genomic_DNA"/>
</dbReference>